<proteinExistence type="predicted"/>
<accession>A0A7W6EPP4</accession>
<dbReference type="RefSeq" id="WP_183972713.1">
    <property type="nucleotide sequence ID" value="NZ_JACIBY010000003.1"/>
</dbReference>
<name>A0A7W6EPP4_9BACT</name>
<reference evidence="1 2" key="1">
    <citation type="submission" date="2020-08" db="EMBL/GenBank/DDBJ databases">
        <title>Genomic Encyclopedia of Type Strains, Phase IV (KMG-IV): sequencing the most valuable type-strain genomes for metagenomic binning, comparative biology and taxonomic classification.</title>
        <authorList>
            <person name="Goeker M."/>
        </authorList>
    </citation>
    <scope>NUCLEOTIDE SEQUENCE [LARGE SCALE GENOMIC DNA]</scope>
    <source>
        <strain evidence="1 2">DSM 17976</strain>
    </source>
</reference>
<dbReference type="AlphaFoldDB" id="A0A7W6EPP4"/>
<organism evidence="1 2">
    <name type="scientific">Runella defluvii</name>
    <dbReference type="NCBI Taxonomy" id="370973"/>
    <lineage>
        <taxon>Bacteria</taxon>
        <taxon>Pseudomonadati</taxon>
        <taxon>Bacteroidota</taxon>
        <taxon>Cytophagia</taxon>
        <taxon>Cytophagales</taxon>
        <taxon>Spirosomataceae</taxon>
        <taxon>Runella</taxon>
    </lineage>
</organism>
<protein>
    <recommendedName>
        <fullName evidence="3">CRISPR-associated protein Cas5</fullName>
    </recommendedName>
</protein>
<evidence type="ECO:0000313" key="2">
    <source>
        <dbReference type="Proteomes" id="UP000541352"/>
    </source>
</evidence>
<comment type="caution">
    <text evidence="1">The sequence shown here is derived from an EMBL/GenBank/DDBJ whole genome shotgun (WGS) entry which is preliminary data.</text>
</comment>
<dbReference type="Proteomes" id="UP000541352">
    <property type="component" value="Unassembled WGS sequence"/>
</dbReference>
<gene>
    <name evidence="1" type="ORF">FHS57_001837</name>
</gene>
<sequence>MMRFSAIFQPTTLFSLKESNSTNKGAKSLFLPSPYSIKMAILNQAITIGGDLSKLEEKKSQEFGFIRDSKISFYIPDSNSFCVNNSFVKIQEPVREGSGFKPTISFREYVFISDKIEIIFEVSAIEAKQYLSKYLYKINYFGKRGCFFQFLEFNDNPPEANVKPFDAKKGVMGVLQSYDDFDEKATFDSVNSYSNSTVKRSKQILVLPLQIVGASKSFTLFK</sequence>
<evidence type="ECO:0000313" key="1">
    <source>
        <dbReference type="EMBL" id="MBB3837840.1"/>
    </source>
</evidence>
<keyword evidence="2" id="KW-1185">Reference proteome</keyword>
<dbReference type="EMBL" id="JACIBY010000003">
    <property type="protein sequence ID" value="MBB3837840.1"/>
    <property type="molecule type" value="Genomic_DNA"/>
</dbReference>
<evidence type="ECO:0008006" key="3">
    <source>
        <dbReference type="Google" id="ProtNLM"/>
    </source>
</evidence>